<dbReference type="Pfam" id="PF05380">
    <property type="entry name" value="Peptidase_A17"/>
    <property type="match status" value="1"/>
</dbReference>
<feature type="domain" description="CCHC-type" evidence="4">
    <location>
        <begin position="523"/>
        <end position="538"/>
    </location>
</feature>
<feature type="domain" description="SAP" evidence="5">
    <location>
        <begin position="1"/>
        <end position="35"/>
    </location>
</feature>
<dbReference type="InterPro" id="IPR040676">
    <property type="entry name" value="DUF5641"/>
</dbReference>
<feature type="region of interest" description="Disordered" evidence="3">
    <location>
        <begin position="45"/>
        <end position="73"/>
    </location>
</feature>
<dbReference type="Pfam" id="PF18701">
    <property type="entry name" value="DUF5641"/>
    <property type="match status" value="1"/>
</dbReference>
<dbReference type="PROSITE" id="PS50800">
    <property type="entry name" value="SAP"/>
    <property type="match status" value="1"/>
</dbReference>
<evidence type="ECO:0000256" key="1">
    <source>
        <dbReference type="PROSITE-ProRule" id="PRU00047"/>
    </source>
</evidence>
<dbReference type="SUPFAM" id="SSF53098">
    <property type="entry name" value="Ribonuclease H-like"/>
    <property type="match status" value="1"/>
</dbReference>
<dbReference type="SUPFAM" id="SSF56672">
    <property type="entry name" value="DNA/RNA polymerases"/>
    <property type="match status" value="1"/>
</dbReference>
<keyword evidence="8" id="KW-1185">Reference proteome</keyword>
<dbReference type="InterPro" id="IPR012337">
    <property type="entry name" value="RNaseH-like_sf"/>
</dbReference>
<dbReference type="InterPro" id="IPR036361">
    <property type="entry name" value="SAP_dom_sf"/>
</dbReference>
<dbReference type="InterPro" id="IPR001584">
    <property type="entry name" value="Integrase_cat-core"/>
</dbReference>
<reference evidence="7" key="1">
    <citation type="submission" date="2023-11" db="EMBL/GenBank/DDBJ databases">
        <title>Genome assemblies of two species of porcelain crab, Petrolisthes cinctipes and Petrolisthes manimaculis (Anomura: Porcellanidae).</title>
        <authorList>
            <person name="Angst P."/>
        </authorList>
    </citation>
    <scope>NUCLEOTIDE SEQUENCE</scope>
    <source>
        <strain evidence="7">PB745_02</strain>
        <tissue evidence="7">Gill</tissue>
    </source>
</reference>
<dbReference type="GO" id="GO:0042575">
    <property type="term" value="C:DNA polymerase complex"/>
    <property type="evidence" value="ECO:0007669"/>
    <property type="project" value="UniProtKB-ARBA"/>
</dbReference>
<evidence type="ECO:0000256" key="2">
    <source>
        <dbReference type="SAM" id="Coils"/>
    </source>
</evidence>
<dbReference type="InterPro" id="IPR008042">
    <property type="entry name" value="Retrotrans_Pao"/>
</dbReference>
<name>A0AAE1PH42_9EUCA</name>
<accession>A0AAE1PH42</accession>
<keyword evidence="1" id="KW-0863">Zinc-finger</keyword>
<dbReference type="PANTHER" id="PTHR47331">
    <property type="entry name" value="PHD-TYPE DOMAIN-CONTAINING PROTEIN"/>
    <property type="match status" value="1"/>
</dbReference>
<dbReference type="InterPro" id="IPR005312">
    <property type="entry name" value="DUF1759"/>
</dbReference>
<dbReference type="Gene3D" id="1.10.340.70">
    <property type="match status" value="1"/>
</dbReference>
<keyword evidence="1" id="KW-0862">Zinc</keyword>
<protein>
    <submittedName>
        <fullName evidence="7">Uncharacterized protein</fullName>
    </submittedName>
</protein>
<evidence type="ECO:0000313" key="8">
    <source>
        <dbReference type="Proteomes" id="UP001292094"/>
    </source>
</evidence>
<dbReference type="GO" id="GO:0003676">
    <property type="term" value="F:nucleic acid binding"/>
    <property type="evidence" value="ECO:0007669"/>
    <property type="project" value="InterPro"/>
</dbReference>
<dbReference type="Gene3D" id="3.30.70.270">
    <property type="match status" value="1"/>
</dbReference>
<dbReference type="GO" id="GO:0005737">
    <property type="term" value="C:cytoplasm"/>
    <property type="evidence" value="ECO:0007669"/>
    <property type="project" value="UniProtKB-ARBA"/>
</dbReference>
<dbReference type="Gene3D" id="1.10.720.30">
    <property type="entry name" value="SAP domain"/>
    <property type="match status" value="1"/>
</dbReference>
<dbReference type="GO" id="GO:0015074">
    <property type="term" value="P:DNA integration"/>
    <property type="evidence" value="ECO:0007669"/>
    <property type="project" value="InterPro"/>
</dbReference>
<gene>
    <name evidence="7" type="ORF">Pmani_020045</name>
</gene>
<dbReference type="PROSITE" id="PS50994">
    <property type="entry name" value="INTEGRASE"/>
    <property type="match status" value="1"/>
</dbReference>
<dbReference type="Pfam" id="PF02037">
    <property type="entry name" value="SAP"/>
    <property type="match status" value="1"/>
</dbReference>
<dbReference type="Pfam" id="PF17921">
    <property type="entry name" value="Integrase_H2C2"/>
    <property type="match status" value="1"/>
</dbReference>
<feature type="coiled-coil region" evidence="2">
    <location>
        <begin position="96"/>
        <end position="136"/>
    </location>
</feature>
<evidence type="ECO:0000256" key="3">
    <source>
        <dbReference type="SAM" id="MobiDB-lite"/>
    </source>
</evidence>
<evidence type="ECO:0000259" key="5">
    <source>
        <dbReference type="PROSITE" id="PS50800"/>
    </source>
</evidence>
<proteinExistence type="predicted"/>
<keyword evidence="2" id="KW-0175">Coiled coil</keyword>
<dbReference type="InterPro" id="IPR001878">
    <property type="entry name" value="Znf_CCHC"/>
</dbReference>
<dbReference type="Gene3D" id="3.30.420.10">
    <property type="entry name" value="Ribonuclease H-like superfamily/Ribonuclease H"/>
    <property type="match status" value="1"/>
</dbReference>
<organism evidence="7 8">
    <name type="scientific">Petrolisthes manimaculis</name>
    <dbReference type="NCBI Taxonomy" id="1843537"/>
    <lineage>
        <taxon>Eukaryota</taxon>
        <taxon>Metazoa</taxon>
        <taxon>Ecdysozoa</taxon>
        <taxon>Arthropoda</taxon>
        <taxon>Crustacea</taxon>
        <taxon>Multicrustacea</taxon>
        <taxon>Malacostraca</taxon>
        <taxon>Eumalacostraca</taxon>
        <taxon>Eucarida</taxon>
        <taxon>Decapoda</taxon>
        <taxon>Pleocyemata</taxon>
        <taxon>Anomura</taxon>
        <taxon>Galatheoidea</taxon>
        <taxon>Porcellanidae</taxon>
        <taxon>Petrolisthes</taxon>
    </lineage>
</organism>
<evidence type="ECO:0000313" key="7">
    <source>
        <dbReference type="EMBL" id="KAK4308248.1"/>
    </source>
</evidence>
<dbReference type="InterPro" id="IPR043128">
    <property type="entry name" value="Rev_trsase/Diguanyl_cyclase"/>
</dbReference>
<dbReference type="Gene3D" id="3.10.10.10">
    <property type="entry name" value="HIV Type 1 Reverse Transcriptase, subunit A, domain 1"/>
    <property type="match status" value="1"/>
</dbReference>
<comment type="caution">
    <text evidence="7">The sequence shown here is derived from an EMBL/GenBank/DDBJ whole genome shotgun (WGS) entry which is preliminary data.</text>
</comment>
<dbReference type="SUPFAM" id="SSF68906">
    <property type="entry name" value="SAP domain"/>
    <property type="match status" value="1"/>
</dbReference>
<dbReference type="Pfam" id="PF03564">
    <property type="entry name" value="DUF1759"/>
    <property type="match status" value="1"/>
</dbReference>
<dbReference type="EMBL" id="JAWZYT010001910">
    <property type="protein sequence ID" value="KAK4308248.1"/>
    <property type="molecule type" value="Genomic_DNA"/>
</dbReference>
<dbReference type="SMART" id="SM00513">
    <property type="entry name" value="SAP"/>
    <property type="match status" value="1"/>
</dbReference>
<dbReference type="PROSITE" id="PS50158">
    <property type="entry name" value="ZF_CCHC"/>
    <property type="match status" value="1"/>
</dbReference>
<dbReference type="InterPro" id="IPR036397">
    <property type="entry name" value="RNaseH_sf"/>
</dbReference>
<keyword evidence="1" id="KW-0479">Metal-binding</keyword>
<evidence type="ECO:0000259" key="4">
    <source>
        <dbReference type="PROSITE" id="PS50158"/>
    </source>
</evidence>
<dbReference type="CDD" id="cd01644">
    <property type="entry name" value="RT_pepA17"/>
    <property type="match status" value="1"/>
</dbReference>
<dbReference type="Proteomes" id="UP001292094">
    <property type="component" value="Unassembled WGS sequence"/>
</dbReference>
<dbReference type="InterPro" id="IPR003034">
    <property type="entry name" value="SAP_dom"/>
</dbReference>
<dbReference type="InterPro" id="IPR041588">
    <property type="entry name" value="Integrase_H2C2"/>
</dbReference>
<dbReference type="InterPro" id="IPR043502">
    <property type="entry name" value="DNA/RNA_pol_sf"/>
</dbReference>
<dbReference type="PANTHER" id="PTHR47331:SF1">
    <property type="entry name" value="GAG-LIKE PROTEIN"/>
    <property type="match status" value="1"/>
</dbReference>
<sequence>MDKLTLVDLKAELEKRGLDTRGTRASLMDRLRIVMESEGVDPNVYFSGNDEQAIRPEDSVSQTSRHGSRSVGSLRSFSSSVRVTRAMEAARKAGLLAKAEILKKSQEKEQAELRLRQEKEQLLVQSEIEESRAREEVLAKVDSEAGRSRISFGRISPHPSNLNIDANIFQPRFDVHQELNTSEPSVVNRHIVNVCSAPLHSAPPTVPPPSMLHPSMSVGQPSTSQPNVISASGLCTNRSQRKYEENNLMDTLISYNLKSLMPKAEVQKFNGDVTQYRSFIRSFESIISSRLTDEEEKLFYLEQYTSGQPRDIVQACLHMPPGTGYQEARRLLQRKYGDQERITTAYIDRILNWPNLKVDDVEGMEKFSVMLISCKNAMTGISQRGREIEHPKTMRKIMEKLPIFMQDRWRRIADNIAEKDYRSVTFSDLVDFVEKESRILSNPLFGRHLTGPQPRKTEEKIKIFPKRERTEVRVNYNTVADNSEKSPVKCFFCSENHYLDECSNLKRKTEKERKDFIVKSGLCFGCLRHGHLSKDCKRRRTCRICKGAHPTVLHRNTITNVNDQETRRVSQERDVDSEKTVKVNIKMLTDEDRKPNMRMSIIPVKVRASTGQLIPTYAFLDNGSTASFCTTDLLEKLAFKNTTPTKLSVSTVHADGIMMESLIVTGMEICDPDENNIICLPPIYTLEKIPVSQEDIPRNDDFRSWPHLQCIDLPAFNVDIGLMIGNNVPQAMEPWELINSQKEGGPFALRTKLGWIVYGPTEDLKKTQMRVNRIKVNDINLDQMLVNMYNQEFQDLHSSKRGLSEEDRLWLKNTEETCVITDSGHYELALPFREDEPILPNNKASALKRLESLKRKFLKNTHYYEEYNKYMSDMMKQGHAEQMQGSTNTEDKGFWYIPHHGVYHPHKPDKIRVVFDCAAKFKGTSLNDSLLSGPDLANSLVEVLIKFRQGSFAFIADIEAMFYQVQVPVKDRDYLRFLWWPDNNLENSPSEYRMTVHLFGANSSPSCANYALRRTAKDYGHHLPEAKQTILNNFYVDDCLKSAETEEEVIQIAHDVKALCAKGGFNLTKFVSNSRSLLKSLPSEHHGKTFKELDLCRDCLPVEKALGITWNIESDKLTIAVSRKTKPFTKRGLLSTIGVMYDPLGIVSPFILQGRKILQDLCRLKLGWDEEIPEQQRLEWEIWIRSLADLPCVKMDRSIKPAHFGRITSCQIHYFADASEKGYGTVAYLRLENEEKDIHCAFIFGKSHVAPLKTVTIPRLELMAATVAVRVHQMIINALGIQVNQVYFWTDSTTVLKYIRNDRARFHTFVANRLAIIRDGSRQDQWRYVNSNLNPADDASRGNQSERWLNGPEFLKRNESNWPVEPSVVCKAGDSELEIKAHICVSHCAENNPTRKLLQYFSSWHKIKKAVAWLLRFKNYLKGSTHDANNCSKFLTVDDINQAEKSIIQVVQKEVFSEELSALHGGLKVKSNSSMYKLNPVLHNGLIRVGGRISKAPICFNAKHPIILPYKHHITEIIIQEFHERAGHQGREHVLSSLRECFWILKSNAAVRRVLGKCIKCRRYQAPVMQQKMANLPMDRITPNEPPFTNTGVDCFGPFFTKKSRSQVKRYGIIFTCLTVRAVHIEIADSLTTDSFINALRRFVARRGQVKMLRCDRGTNFVGAERELREAMSEWNESRIHETLLIKGIDWQFNPPHASHFGGAWERQIRTVRKILNATMNEQTLTDDSLTTLMCEIEAVINSRPLTTVSSDDQDLMPLTPNHLLTLRDSSIDVGKFDPKDMYSKRRWRHVQYLADLFWKRWKKEYLSGLQQRQKWNETKYNLSENDIVLVVDDNSPRSHWLLGRILKVHAGDDGLVRSATVQCGKSALCRPLAKLVLLCEN</sequence>
<dbReference type="GO" id="GO:0008270">
    <property type="term" value="F:zinc ion binding"/>
    <property type="evidence" value="ECO:0007669"/>
    <property type="project" value="UniProtKB-KW"/>
</dbReference>
<dbReference type="GO" id="GO:0071897">
    <property type="term" value="P:DNA biosynthetic process"/>
    <property type="evidence" value="ECO:0007669"/>
    <property type="project" value="UniProtKB-ARBA"/>
</dbReference>
<evidence type="ECO:0000259" key="6">
    <source>
        <dbReference type="PROSITE" id="PS50994"/>
    </source>
</evidence>
<feature type="domain" description="Integrase catalytic" evidence="6">
    <location>
        <begin position="1583"/>
        <end position="1769"/>
    </location>
</feature>